<feature type="domain" description="ABC transporter" evidence="8">
    <location>
        <begin position="4"/>
        <end position="234"/>
    </location>
</feature>
<gene>
    <name evidence="9" type="ORF">J6595_13840</name>
</gene>
<organism evidence="9 10">
    <name type="scientific">Jiella mangrovi</name>
    <dbReference type="NCBI Taxonomy" id="2821407"/>
    <lineage>
        <taxon>Bacteria</taxon>
        <taxon>Pseudomonadati</taxon>
        <taxon>Pseudomonadota</taxon>
        <taxon>Alphaproteobacteria</taxon>
        <taxon>Hyphomicrobiales</taxon>
        <taxon>Aurantimonadaceae</taxon>
        <taxon>Jiella</taxon>
    </lineage>
</organism>
<dbReference type="GO" id="GO:0005524">
    <property type="term" value="F:ATP binding"/>
    <property type="evidence" value="ECO:0007669"/>
    <property type="project" value="UniProtKB-KW"/>
</dbReference>
<dbReference type="Proteomes" id="UP000678276">
    <property type="component" value="Unassembled WGS sequence"/>
</dbReference>
<evidence type="ECO:0000256" key="5">
    <source>
        <dbReference type="ARBA" id="ARBA00022840"/>
    </source>
</evidence>
<dbReference type="InterPro" id="IPR047641">
    <property type="entry name" value="ABC_transpr_MalK/UgpC-like"/>
</dbReference>
<dbReference type="SUPFAM" id="SSF52540">
    <property type="entry name" value="P-loop containing nucleoside triphosphate hydrolases"/>
    <property type="match status" value="1"/>
</dbReference>
<accession>A0ABS4BJ02</accession>
<dbReference type="PANTHER" id="PTHR43875:SF15">
    <property type="entry name" value="TREHALOSE IMPORT ATP-BINDING PROTEIN SUGC"/>
    <property type="match status" value="1"/>
</dbReference>
<keyword evidence="5 9" id="KW-0067">ATP-binding</keyword>
<protein>
    <submittedName>
        <fullName evidence="9">ABC transporter ATP-binding protein</fullName>
    </submittedName>
</protein>
<keyword evidence="7" id="KW-0472">Membrane</keyword>
<dbReference type="InterPro" id="IPR003593">
    <property type="entry name" value="AAA+_ATPase"/>
</dbReference>
<evidence type="ECO:0000256" key="2">
    <source>
        <dbReference type="ARBA" id="ARBA00022448"/>
    </source>
</evidence>
<dbReference type="RefSeq" id="WP_209595147.1">
    <property type="nucleotide sequence ID" value="NZ_JAGJCF010000009.1"/>
</dbReference>
<comment type="caution">
    <text evidence="9">The sequence shown here is derived from an EMBL/GenBank/DDBJ whole genome shotgun (WGS) entry which is preliminary data.</text>
</comment>
<dbReference type="Gene3D" id="3.40.50.300">
    <property type="entry name" value="P-loop containing nucleotide triphosphate hydrolases"/>
    <property type="match status" value="1"/>
</dbReference>
<dbReference type="SUPFAM" id="SSF50331">
    <property type="entry name" value="MOP-like"/>
    <property type="match status" value="1"/>
</dbReference>
<evidence type="ECO:0000313" key="9">
    <source>
        <dbReference type="EMBL" id="MBP0616666.1"/>
    </source>
</evidence>
<evidence type="ECO:0000256" key="1">
    <source>
        <dbReference type="ARBA" id="ARBA00005417"/>
    </source>
</evidence>
<dbReference type="PROSITE" id="PS00211">
    <property type="entry name" value="ABC_TRANSPORTER_1"/>
    <property type="match status" value="1"/>
</dbReference>
<evidence type="ECO:0000256" key="4">
    <source>
        <dbReference type="ARBA" id="ARBA00022741"/>
    </source>
</evidence>
<dbReference type="Pfam" id="PF00005">
    <property type="entry name" value="ABC_tran"/>
    <property type="match status" value="1"/>
</dbReference>
<dbReference type="InterPro" id="IPR013611">
    <property type="entry name" value="Transp-assoc_OB_typ2"/>
</dbReference>
<keyword evidence="6" id="KW-1278">Translocase</keyword>
<sequence length="358" mass="39185">MTEVSLRSLVKRYGKTEALKGISLNVRHGEFVSLLGPSGCGKSTTLKCIAGFEETSDGQILFDDRDISRKLPEDRDIGMVFQSYALFPHMTVAQNLAFGLEMRRLQKREITERVGRAMEMVQLTPYAERYPKALSGGQQQRVALARALVIEPKILLLDEPLANLDAKLRDEMRGFIRDLQKRVGITTIYVTHDQGEAMTMSDRVVVMFDGEIAQAAAPEDVYDKPASERVARFVGNANILELPVRTNDEAGVELGLPGGLSLTIQRPVPAANGTLGVMARPEQIALTDPAAGHLRGRISKRYFSGGHVEYHVETDLGPLVVLAPTSQSAKEGESVGLDFDASRLWPLPGRTGSAESRA</sequence>
<dbReference type="InterPro" id="IPR003439">
    <property type="entry name" value="ABC_transporter-like_ATP-bd"/>
</dbReference>
<evidence type="ECO:0000259" key="8">
    <source>
        <dbReference type="PROSITE" id="PS50893"/>
    </source>
</evidence>
<dbReference type="InterPro" id="IPR008995">
    <property type="entry name" value="Mo/tungstate-bd_C_term_dom"/>
</dbReference>
<dbReference type="Pfam" id="PF08402">
    <property type="entry name" value="TOBE_2"/>
    <property type="match status" value="1"/>
</dbReference>
<keyword evidence="10" id="KW-1185">Reference proteome</keyword>
<evidence type="ECO:0000256" key="6">
    <source>
        <dbReference type="ARBA" id="ARBA00022967"/>
    </source>
</evidence>
<name>A0ABS4BJ02_9HYPH</name>
<keyword evidence="2" id="KW-0813">Transport</keyword>
<dbReference type="SMART" id="SM00382">
    <property type="entry name" value="AAA"/>
    <property type="match status" value="1"/>
</dbReference>
<dbReference type="Gene3D" id="2.40.50.100">
    <property type="match status" value="1"/>
</dbReference>
<reference evidence="9 10" key="1">
    <citation type="submission" date="2021-04" db="EMBL/GenBank/DDBJ databases">
        <title>Whole genome sequence of Jiella sp. KSK16Y-1.</title>
        <authorList>
            <person name="Tuo L."/>
        </authorList>
    </citation>
    <scope>NUCLEOTIDE SEQUENCE [LARGE SCALE GENOMIC DNA]</scope>
    <source>
        <strain evidence="9 10">KSK16Y-1</strain>
    </source>
</reference>
<dbReference type="PANTHER" id="PTHR43875">
    <property type="entry name" value="MALTODEXTRIN IMPORT ATP-BINDING PROTEIN MSMX"/>
    <property type="match status" value="1"/>
</dbReference>
<dbReference type="InterPro" id="IPR017871">
    <property type="entry name" value="ABC_transporter-like_CS"/>
</dbReference>
<evidence type="ECO:0000256" key="3">
    <source>
        <dbReference type="ARBA" id="ARBA00022475"/>
    </source>
</evidence>
<keyword evidence="4" id="KW-0547">Nucleotide-binding</keyword>
<proteinExistence type="inferred from homology"/>
<keyword evidence="3" id="KW-1003">Cell membrane</keyword>
<dbReference type="InterPro" id="IPR027417">
    <property type="entry name" value="P-loop_NTPase"/>
</dbReference>
<comment type="similarity">
    <text evidence="1">Belongs to the ABC transporter superfamily.</text>
</comment>
<dbReference type="EMBL" id="JAGJCF010000009">
    <property type="protein sequence ID" value="MBP0616666.1"/>
    <property type="molecule type" value="Genomic_DNA"/>
</dbReference>
<evidence type="ECO:0000256" key="7">
    <source>
        <dbReference type="ARBA" id="ARBA00023136"/>
    </source>
</evidence>
<evidence type="ECO:0000313" key="10">
    <source>
        <dbReference type="Proteomes" id="UP000678276"/>
    </source>
</evidence>
<dbReference type="PROSITE" id="PS50893">
    <property type="entry name" value="ABC_TRANSPORTER_2"/>
    <property type="match status" value="1"/>
</dbReference>